<dbReference type="EMBL" id="NHNI01000001">
    <property type="protein sequence ID" value="OZY88023.1"/>
    <property type="molecule type" value="Genomic_DNA"/>
</dbReference>
<name>A0A266QDS5_9GAMM</name>
<dbReference type="Pfam" id="PF01809">
    <property type="entry name" value="YidD"/>
    <property type="match status" value="1"/>
</dbReference>
<accession>A0A266QDS5</accession>
<evidence type="ECO:0000313" key="2">
    <source>
        <dbReference type="EMBL" id="OZY88023.1"/>
    </source>
</evidence>
<dbReference type="SMART" id="SM01234">
    <property type="entry name" value="Haemolytic"/>
    <property type="match status" value="1"/>
</dbReference>
<dbReference type="AlphaFoldDB" id="A0A266QDS5"/>
<keyword evidence="1" id="KW-0472">Membrane</keyword>
<dbReference type="GO" id="GO:0005886">
    <property type="term" value="C:plasma membrane"/>
    <property type="evidence" value="ECO:0007669"/>
    <property type="project" value="UniProtKB-SubCell"/>
</dbReference>
<comment type="subcellular location">
    <subcellularLocation>
        <location evidence="1">Cell membrane</location>
        <topology evidence="1">Peripheral membrane protein</topology>
        <orientation evidence="1">Cytoplasmic side</orientation>
    </subcellularLocation>
</comment>
<sequence>MVWMAVKLLHGYRYVLSPWIGNQCRFYPSCSHYSEEAIIKHGFVVGTYLTLRRLLKCHPWHAGGLDPVPEVKKTCCSSTHSHTTDGSH</sequence>
<dbReference type="NCBIfam" id="TIGR00278">
    <property type="entry name" value="membrane protein insertion efficiency factor YidD"/>
    <property type="match status" value="1"/>
</dbReference>
<keyword evidence="3" id="KW-1185">Reference proteome</keyword>
<dbReference type="Proteomes" id="UP000216101">
    <property type="component" value="Unassembled WGS sequence"/>
</dbReference>
<evidence type="ECO:0000313" key="3">
    <source>
        <dbReference type="Proteomes" id="UP000216101"/>
    </source>
</evidence>
<protein>
    <recommendedName>
        <fullName evidence="1">Putative membrane protein insertion efficiency factor</fullName>
    </recommendedName>
</protein>
<comment type="similarity">
    <text evidence="1">Belongs to the UPF0161 family.</text>
</comment>
<reference evidence="3" key="1">
    <citation type="submission" date="2017-05" db="EMBL/GenBank/DDBJ databases">
        <authorList>
            <person name="Barney B.M."/>
        </authorList>
    </citation>
    <scope>NUCLEOTIDE SEQUENCE [LARGE SCALE GENOMIC DNA]</scope>
    <source>
        <strain evidence="3">PSBB022</strain>
    </source>
</reference>
<dbReference type="PANTHER" id="PTHR33383">
    <property type="entry name" value="MEMBRANE PROTEIN INSERTION EFFICIENCY FACTOR-RELATED"/>
    <property type="match status" value="1"/>
</dbReference>
<organism evidence="2 3">
    <name type="scientific">Cellvibrio mixtus</name>
    <dbReference type="NCBI Taxonomy" id="39650"/>
    <lineage>
        <taxon>Bacteria</taxon>
        <taxon>Pseudomonadati</taxon>
        <taxon>Pseudomonadota</taxon>
        <taxon>Gammaproteobacteria</taxon>
        <taxon>Cellvibrionales</taxon>
        <taxon>Cellvibrionaceae</taxon>
        <taxon>Cellvibrio</taxon>
    </lineage>
</organism>
<gene>
    <name evidence="2" type="ORF">CBP51_11335</name>
</gene>
<dbReference type="InterPro" id="IPR002696">
    <property type="entry name" value="Membr_insert_effic_factor_YidD"/>
</dbReference>
<evidence type="ECO:0000256" key="1">
    <source>
        <dbReference type="HAMAP-Rule" id="MF_00386"/>
    </source>
</evidence>
<dbReference type="PANTHER" id="PTHR33383:SF1">
    <property type="entry name" value="MEMBRANE PROTEIN INSERTION EFFICIENCY FACTOR-RELATED"/>
    <property type="match status" value="1"/>
</dbReference>
<comment type="function">
    <text evidence="1">Could be involved in insertion of integral membrane proteins into the membrane.</text>
</comment>
<comment type="caution">
    <text evidence="2">The sequence shown here is derived from an EMBL/GenBank/DDBJ whole genome shotgun (WGS) entry which is preliminary data.</text>
</comment>
<proteinExistence type="inferred from homology"/>
<dbReference type="HAMAP" id="MF_00386">
    <property type="entry name" value="UPF0161_YidD"/>
    <property type="match status" value="1"/>
</dbReference>
<keyword evidence="1" id="KW-1003">Cell membrane</keyword>